<dbReference type="InterPro" id="IPR033177">
    <property type="entry name" value="PSD-B"/>
</dbReference>
<evidence type="ECO:0000256" key="1">
    <source>
        <dbReference type="ARBA" id="ARBA00005189"/>
    </source>
</evidence>
<comment type="cofactor">
    <cofactor evidence="12">
        <name>pyruvate</name>
        <dbReference type="ChEBI" id="CHEBI:15361"/>
    </cofactor>
    <text evidence="12">Binds 1 pyruvoyl group covalently per subunit.</text>
</comment>
<dbReference type="EC" id="4.1.1.65" evidence="12"/>
<dbReference type="PANTHER" id="PTHR10067:SF6">
    <property type="entry name" value="PHOSPHATIDYLSERINE DECARBOXYLASE PROENZYME, MITOCHONDRIAL"/>
    <property type="match status" value="1"/>
</dbReference>
<evidence type="ECO:0000256" key="12">
    <source>
        <dbReference type="HAMAP-Rule" id="MF_00662"/>
    </source>
</evidence>
<evidence type="ECO:0000313" key="14">
    <source>
        <dbReference type="Proteomes" id="UP001595886"/>
    </source>
</evidence>
<feature type="active site" description="Charge relay system; for autoendoproteolytic cleavage activity" evidence="12">
    <location>
        <position position="88"/>
    </location>
</feature>
<comment type="similarity">
    <text evidence="12">Belongs to the phosphatidylserine decarboxylase family. PSD-B subfamily. Prokaryotic type I sub-subfamily.</text>
</comment>
<accession>A0ABV9QZ10</accession>
<organism evidence="13 14">
    <name type="scientific">Dokdonella ginsengisoli</name>
    <dbReference type="NCBI Taxonomy" id="363846"/>
    <lineage>
        <taxon>Bacteria</taxon>
        <taxon>Pseudomonadati</taxon>
        <taxon>Pseudomonadota</taxon>
        <taxon>Gammaproteobacteria</taxon>
        <taxon>Lysobacterales</taxon>
        <taxon>Rhodanobacteraceae</taxon>
        <taxon>Dokdonella</taxon>
    </lineage>
</organism>
<keyword evidence="6 12" id="KW-0472">Membrane</keyword>
<evidence type="ECO:0000256" key="3">
    <source>
        <dbReference type="ARBA" id="ARBA00022516"/>
    </source>
</evidence>
<dbReference type="NCBIfam" id="TIGR00163">
    <property type="entry name" value="PS_decarb"/>
    <property type="match status" value="1"/>
</dbReference>
<keyword evidence="10 12" id="KW-1208">Phospholipid metabolism</keyword>
<name>A0ABV9QZ10_9GAMM</name>
<feature type="chain" id="PRO_5044934578" description="Phosphatidylserine decarboxylase alpha chain" evidence="12">
    <location>
        <begin position="247"/>
        <end position="291"/>
    </location>
</feature>
<dbReference type="EMBL" id="JBHSHD010000007">
    <property type="protein sequence ID" value="MFC4820722.1"/>
    <property type="molecule type" value="Genomic_DNA"/>
</dbReference>
<keyword evidence="14" id="KW-1185">Reference proteome</keyword>
<feature type="site" description="Cleavage (non-hydrolytic); by autocatalysis" evidence="12">
    <location>
        <begin position="246"/>
        <end position="247"/>
    </location>
</feature>
<feature type="chain" id="PRO_5044934579" description="Phosphatidylserine decarboxylase beta chain" evidence="12">
    <location>
        <begin position="1"/>
        <end position="246"/>
    </location>
</feature>
<keyword evidence="3 12" id="KW-0444">Lipid biosynthesis</keyword>
<evidence type="ECO:0000313" key="13">
    <source>
        <dbReference type="EMBL" id="MFC4820722.1"/>
    </source>
</evidence>
<feature type="active site" description="Charge relay system; for autoendoproteolytic cleavage activity" evidence="12">
    <location>
        <position position="247"/>
    </location>
</feature>
<feature type="modified residue" description="Pyruvic acid (Ser); by autocatalysis" evidence="12">
    <location>
        <position position="247"/>
    </location>
</feature>
<feature type="active site" description="Schiff-base intermediate with substrate; via pyruvic acid; for decarboxylase activity" evidence="12">
    <location>
        <position position="247"/>
    </location>
</feature>
<evidence type="ECO:0000256" key="2">
    <source>
        <dbReference type="ARBA" id="ARBA00022475"/>
    </source>
</evidence>
<proteinExistence type="inferred from homology"/>
<evidence type="ECO:0000256" key="11">
    <source>
        <dbReference type="ARBA" id="ARBA00023317"/>
    </source>
</evidence>
<dbReference type="GO" id="GO:0004609">
    <property type="term" value="F:phosphatidylserine decarboxylase activity"/>
    <property type="evidence" value="ECO:0007669"/>
    <property type="project" value="UniProtKB-EC"/>
</dbReference>
<sequence length="291" mass="31906">MSLAVLLQHLAPHKLLSGIVRRATRWTWAPWKNFLIGRIVRSYRVDLAEAENPDPASYAHFNAFFTRALKAGARPLADDAEAILCPADGRISQSGAISEGRILQAKGRHYSAAELLGDAQAADVYARGGFLTVYLSPRDYHRLHMPLDGELVATTHVPGRLFSVAPFAVEGIDRLFARNERLVCHFRHEHGPFAVVLVGAMLVSGIQTVWGDIEVPPYARKITHRDYRGRGIRLARGAELGRFDMGSTVIVLIPAGLGAFDPALQPEQAVRMGTAVGRLSRGQNVTSLDKM</sequence>
<evidence type="ECO:0000256" key="7">
    <source>
        <dbReference type="ARBA" id="ARBA00023145"/>
    </source>
</evidence>
<dbReference type="Proteomes" id="UP001595886">
    <property type="component" value="Unassembled WGS sequence"/>
</dbReference>
<keyword evidence="9 12" id="KW-0456">Lyase</keyword>
<keyword evidence="11 12" id="KW-0670">Pyruvate</keyword>
<dbReference type="HAMAP" id="MF_00662">
    <property type="entry name" value="PS_decarb_PSD_B_type1"/>
    <property type="match status" value="1"/>
</dbReference>
<evidence type="ECO:0000256" key="10">
    <source>
        <dbReference type="ARBA" id="ARBA00023264"/>
    </source>
</evidence>
<evidence type="ECO:0000256" key="8">
    <source>
        <dbReference type="ARBA" id="ARBA00023209"/>
    </source>
</evidence>
<comment type="subunit">
    <text evidence="12">Heterodimer of a large membrane-associated beta subunit and a small pyruvoyl-containing alpha subunit.</text>
</comment>
<comment type="function">
    <text evidence="12">Catalyzes the formation of phosphatidylethanolamine (PtdEtn) from phosphatidylserine (PtdSer).</text>
</comment>
<comment type="subcellular location">
    <subcellularLocation>
        <location evidence="12">Cell membrane</location>
        <topology evidence="12">Peripheral membrane protein</topology>
    </subcellularLocation>
</comment>
<protein>
    <recommendedName>
        <fullName evidence="12">Phosphatidylserine decarboxylase proenzyme</fullName>
        <ecNumber evidence="12">4.1.1.65</ecNumber>
    </recommendedName>
    <component>
        <recommendedName>
            <fullName evidence="12">Phosphatidylserine decarboxylase alpha chain</fullName>
        </recommendedName>
    </component>
    <component>
        <recommendedName>
            <fullName evidence="12">Phosphatidylserine decarboxylase beta chain</fullName>
        </recommendedName>
    </component>
</protein>
<dbReference type="InterPro" id="IPR033178">
    <property type="entry name" value="PSD_type1_pro"/>
</dbReference>
<comment type="caution">
    <text evidence="13">The sequence shown here is derived from an EMBL/GenBank/DDBJ whole genome shotgun (WGS) entry which is preliminary data.</text>
</comment>
<feature type="active site" description="Charge relay system; for autoendoproteolytic cleavage activity" evidence="12">
    <location>
        <position position="144"/>
    </location>
</feature>
<reference evidence="14" key="1">
    <citation type="journal article" date="2019" name="Int. J. Syst. Evol. Microbiol.">
        <title>The Global Catalogue of Microorganisms (GCM) 10K type strain sequencing project: providing services to taxonomists for standard genome sequencing and annotation.</title>
        <authorList>
            <consortium name="The Broad Institute Genomics Platform"/>
            <consortium name="The Broad Institute Genome Sequencing Center for Infectious Disease"/>
            <person name="Wu L."/>
            <person name="Ma J."/>
        </authorList>
    </citation>
    <scope>NUCLEOTIDE SEQUENCE [LARGE SCALE GENOMIC DNA]</scope>
    <source>
        <strain evidence="14">CCUG 30340</strain>
    </source>
</reference>
<evidence type="ECO:0000256" key="5">
    <source>
        <dbReference type="ARBA" id="ARBA00023098"/>
    </source>
</evidence>
<comment type="pathway">
    <text evidence="1">Lipid metabolism.</text>
</comment>
<dbReference type="RefSeq" id="WP_380020666.1">
    <property type="nucleotide sequence ID" value="NZ_JBHSHD010000007.1"/>
</dbReference>
<gene>
    <name evidence="13" type="primary">asd</name>
    <name evidence="12" type="synonym">psd</name>
    <name evidence="13" type="ORF">ACFO6Q_10330</name>
</gene>
<dbReference type="Pfam" id="PF02666">
    <property type="entry name" value="PS_Dcarbxylase"/>
    <property type="match status" value="1"/>
</dbReference>
<keyword evidence="7 12" id="KW-0865">Zymogen</keyword>
<keyword evidence="2 12" id="KW-1003">Cell membrane</keyword>
<dbReference type="PANTHER" id="PTHR10067">
    <property type="entry name" value="PHOSPHATIDYLSERINE DECARBOXYLASE"/>
    <property type="match status" value="1"/>
</dbReference>
<keyword evidence="4 12" id="KW-0210">Decarboxylase</keyword>
<comment type="catalytic activity">
    <reaction evidence="12">
        <text>a 1,2-diacyl-sn-glycero-3-phospho-L-serine + H(+) = a 1,2-diacyl-sn-glycero-3-phosphoethanolamine + CO2</text>
        <dbReference type="Rhea" id="RHEA:20828"/>
        <dbReference type="ChEBI" id="CHEBI:15378"/>
        <dbReference type="ChEBI" id="CHEBI:16526"/>
        <dbReference type="ChEBI" id="CHEBI:57262"/>
        <dbReference type="ChEBI" id="CHEBI:64612"/>
        <dbReference type="EC" id="4.1.1.65"/>
    </reaction>
</comment>
<keyword evidence="5 12" id="KW-0443">Lipid metabolism</keyword>
<evidence type="ECO:0000256" key="6">
    <source>
        <dbReference type="ARBA" id="ARBA00023136"/>
    </source>
</evidence>
<comment type="PTM">
    <text evidence="12">Is synthesized initially as an inactive proenzyme. Formation of the active enzyme involves a self-maturation process in which the active site pyruvoyl group is generated from an internal serine residue via an autocatalytic post-translational modification. Two non-identical subunits are generated from the proenzyme in this reaction, and the pyruvate is formed at the N-terminus of the alpha chain, which is derived from the carboxyl end of the proenzyme. The autoendoproteolytic cleavage occurs by a canonical serine protease mechanism, in which the side chain hydroxyl group of the serine supplies its oxygen atom to form the C-terminus of the beta chain, while the remainder of the serine residue undergoes an oxidative deamination to produce ammonia and the pyruvoyl prosthetic group on the alpha chain. During this reaction, the Ser that is part of the protease active site of the proenzyme becomes the pyruvoyl prosthetic group, which constitutes an essential element of the active site of the mature decarboxylase.</text>
</comment>
<evidence type="ECO:0000256" key="9">
    <source>
        <dbReference type="ARBA" id="ARBA00023239"/>
    </source>
</evidence>
<keyword evidence="8 12" id="KW-0594">Phospholipid biosynthesis</keyword>
<comment type="pathway">
    <text evidence="12">Phospholipid metabolism; phosphatidylethanolamine biosynthesis; phosphatidylethanolamine from CDP-diacylglycerol: step 2/2.</text>
</comment>
<evidence type="ECO:0000256" key="4">
    <source>
        <dbReference type="ARBA" id="ARBA00022793"/>
    </source>
</evidence>
<dbReference type="InterPro" id="IPR003817">
    <property type="entry name" value="PS_Dcarbxylase"/>
</dbReference>